<dbReference type="Gene3D" id="2.20.130.20">
    <property type="match status" value="1"/>
</dbReference>
<dbReference type="InterPro" id="IPR001599">
    <property type="entry name" value="Macroglobln_a2"/>
</dbReference>
<feature type="transmembrane region" description="Helical" evidence="4">
    <location>
        <begin position="277"/>
        <end position="296"/>
    </location>
</feature>
<sequence>YFLVTVPAVLQAGTKTQFCAVLQEPSEFVIMSVYLKSETGSKSLLRKGTRNSFIKCFSFHVPLVEKCEIQLFEVTVEGQTVYSKEVKKVFIKTFKPKTFIQTDTAIYNPGQTGRYDLMMMIGWMKMPLFFCLYLCFLTDPHNIIIEQWVNQTPRRGILERSFQLSSGASEGYYRIVLKAGKDRFYQSFKVQKFSLPKFDIIVTIPKEISVGQKHFEVEVCAKYKCGKPVGGSAVVTVCRPTSLQVSHEPVFLFTHIKTHKTKYNIATQNDRSLCGKFYFYFFLFFRHYIFPNLIFLSGIAHTKWERINITYSIGRLSFLETPQTYTQGQPLNGKVIVVTVSFSHVVRSAVCFVFSVMLFFCSTRFKLLVTVAHLATKPGEHEKHKSPFFTSATITVSESGPGPTTGGFLRVRTVEKPLRCGETEEITIQYSLESEYSPILEIIFLVNTSEVLQGEFDFPLKVTPDMAPYIQVVAYTVLSCDKFLAHSAEFPTEECFKNEVSGRKPGIPGEKIKLTLKGDPDSLCGVRTIDFRSTIRKPGTLLDAHQVKDIFDLLPIQKPDSIPHELLDFSKCLHVRPKRSISGFTNQEGEYAYTKQGMVILSNLEISNPKCLKLKGKKYFRGLLFWEILFCPHWHFSFLRLDRFFYLLKSLMTARTSAFVKPISAVSRSGKRSVHLTVPSVVTSWETDAFCLNSHGFGLAQQKTLLVSPPFTLHLATPKSVFLGESFVLKAAVTNNLQSCIKVKSGISISACLWVKSQILCIRRTVTVTITAAAVDADTFCEGHPVVVPEKGHTSSMTRSIDVKSKFGAERFSVCSKGPVVRAVMDVEMPEVVVPGSLYIKVAVMGDVLNRLVHNLGEPLDFPYENGDWNIASMAINIYVLNYLKETQQLEHSMKEEEAVNFLKKGKFLSDKSGAFSIFESGPRSSWLTALVMVTLYQAQPFIFIDENVINQARKWLECQQRENGCFKVSGKHSTKKKGGCAIDEVAYNAFILAAFLEMGVSPDDPVVKMGLCCLKESIKDLQNPFAAAISAWVFTLAKDMEPRAQLLHYLDTIAIKEETSVFSSLLISSYVILAKLTVTGSPRDLRSASHTFKWLVEHLNYYSTFSSTQDTMVAVKAIALYSKCMYTPTWSSTVSIWSPNDKVVFQLTPHNKLLYQEMVLQDINGKYSVKMEGKACALVQVCVHLSCDKYLFVLLTGQYSGHQLCTNMVVLEIQLPTGFCPLPQSLRSVSLSSRFCLT</sequence>
<reference key="1">
    <citation type="journal article" date="2007" name="Nature">
        <title>The medaka draft genome and insights into vertebrate genome evolution.</title>
        <authorList>
            <person name="Kasahara M."/>
            <person name="Naruse K."/>
            <person name="Sasaki S."/>
            <person name="Nakatani Y."/>
            <person name="Qu W."/>
            <person name="Ahsan B."/>
            <person name="Yamada T."/>
            <person name="Nagayasu Y."/>
            <person name="Doi K."/>
            <person name="Kasai Y."/>
            <person name="Jindo T."/>
            <person name="Kobayashi D."/>
            <person name="Shimada A."/>
            <person name="Toyoda A."/>
            <person name="Kuroki Y."/>
            <person name="Fujiyama A."/>
            <person name="Sasaki T."/>
            <person name="Shimizu A."/>
            <person name="Asakawa S."/>
            <person name="Shimizu N."/>
            <person name="Hashimoto S."/>
            <person name="Yang J."/>
            <person name="Lee Y."/>
            <person name="Matsushima K."/>
            <person name="Sugano S."/>
            <person name="Sakaizumi M."/>
            <person name="Narita T."/>
            <person name="Ohishi K."/>
            <person name="Haga S."/>
            <person name="Ohta F."/>
            <person name="Nomoto H."/>
            <person name="Nogata K."/>
            <person name="Morishita T."/>
            <person name="Endo T."/>
            <person name="Shin-I T."/>
            <person name="Takeda H."/>
            <person name="Morishita S."/>
            <person name="Kohara Y."/>
        </authorList>
    </citation>
    <scope>NUCLEOTIDE SEQUENCE [LARGE SCALE GENOMIC DNA]</scope>
    <source>
        <strain>Hd-rR</strain>
    </source>
</reference>
<dbReference type="GO" id="GO:0005615">
    <property type="term" value="C:extracellular space"/>
    <property type="evidence" value="ECO:0007669"/>
    <property type="project" value="InterPro"/>
</dbReference>
<name>A0A3P9IP43_ORYLA</name>
<dbReference type="SMART" id="SM01359">
    <property type="entry name" value="A2M_N_2"/>
    <property type="match status" value="1"/>
</dbReference>
<evidence type="ECO:0000256" key="4">
    <source>
        <dbReference type="SAM" id="Phobius"/>
    </source>
</evidence>
<dbReference type="Pfam" id="PF07703">
    <property type="entry name" value="A2M_BRD"/>
    <property type="match status" value="1"/>
</dbReference>
<keyword evidence="2" id="KW-0646">Protease inhibitor</keyword>
<feature type="domain" description="Alpha-2-macroglobulin" evidence="6">
    <location>
        <begin position="657"/>
        <end position="747"/>
    </location>
</feature>
<evidence type="ECO:0008006" key="9">
    <source>
        <dbReference type="Google" id="ProtNLM"/>
    </source>
</evidence>
<dbReference type="Gene3D" id="2.60.40.10">
    <property type="entry name" value="Immunoglobulins"/>
    <property type="match status" value="1"/>
</dbReference>
<dbReference type="PANTHER" id="PTHR11412:SF150">
    <property type="entry name" value="ALPHA-2-MACROGLOBULIN-RELATED"/>
    <property type="match status" value="1"/>
</dbReference>
<dbReference type="Gene3D" id="2.60.40.1940">
    <property type="match status" value="1"/>
</dbReference>
<dbReference type="AlphaFoldDB" id="A0A3P9IP43"/>
<dbReference type="GO" id="GO:0007399">
    <property type="term" value="P:nervous system development"/>
    <property type="evidence" value="ECO:0007669"/>
    <property type="project" value="UniProtKB-ARBA"/>
</dbReference>
<dbReference type="Pfam" id="PF00207">
    <property type="entry name" value="A2M"/>
    <property type="match status" value="1"/>
</dbReference>
<proteinExistence type="inferred from homology"/>
<dbReference type="Gene3D" id="1.50.10.20">
    <property type="match status" value="1"/>
</dbReference>
<keyword evidence="4" id="KW-0812">Transmembrane</keyword>
<dbReference type="Gene3D" id="2.60.40.1930">
    <property type="match status" value="2"/>
</dbReference>
<dbReference type="PANTHER" id="PTHR11412">
    <property type="entry name" value="MACROGLOBULIN / COMPLEMENT"/>
    <property type="match status" value="1"/>
</dbReference>
<keyword evidence="4" id="KW-1133">Transmembrane helix</keyword>
<accession>A0A3P9IP43</accession>
<dbReference type="InterPro" id="IPR002890">
    <property type="entry name" value="MG2"/>
</dbReference>
<evidence type="ECO:0000256" key="3">
    <source>
        <dbReference type="ARBA" id="ARBA00022900"/>
    </source>
</evidence>
<dbReference type="InterPro" id="IPR036595">
    <property type="entry name" value="A-macroglobulin_rcpt-bd_sf"/>
</dbReference>
<organism evidence="7 8">
    <name type="scientific">Oryzias latipes</name>
    <name type="common">Japanese rice fish</name>
    <name type="synonym">Japanese killifish</name>
    <dbReference type="NCBI Taxonomy" id="8090"/>
    <lineage>
        <taxon>Eukaryota</taxon>
        <taxon>Metazoa</taxon>
        <taxon>Chordata</taxon>
        <taxon>Craniata</taxon>
        <taxon>Vertebrata</taxon>
        <taxon>Euteleostomi</taxon>
        <taxon>Actinopterygii</taxon>
        <taxon>Neopterygii</taxon>
        <taxon>Teleostei</taxon>
        <taxon>Neoteleostei</taxon>
        <taxon>Acanthomorphata</taxon>
        <taxon>Ovalentaria</taxon>
        <taxon>Atherinomorphae</taxon>
        <taxon>Beloniformes</taxon>
        <taxon>Adrianichthyidae</taxon>
        <taxon>Oryziinae</taxon>
        <taxon>Oryzias</taxon>
    </lineage>
</organism>
<dbReference type="InterPro" id="IPR014756">
    <property type="entry name" value="Ig_E-set"/>
</dbReference>
<dbReference type="InterPro" id="IPR008930">
    <property type="entry name" value="Terpenoid_cyclase/PrenylTrfase"/>
</dbReference>
<feature type="domain" description="Alpha-2-macroglobulin bait region" evidence="5">
    <location>
        <begin position="409"/>
        <end position="530"/>
    </location>
</feature>
<dbReference type="InterPro" id="IPR011626">
    <property type="entry name" value="Alpha-macroglobulin_TED"/>
</dbReference>
<protein>
    <recommendedName>
        <fullName evidence="9">Alpha-2-macroglobulin domain-containing protein</fullName>
    </recommendedName>
</protein>
<dbReference type="InterPro" id="IPR011625">
    <property type="entry name" value="A2M_N_BRD"/>
</dbReference>
<evidence type="ECO:0000256" key="2">
    <source>
        <dbReference type="ARBA" id="ARBA00022690"/>
    </source>
</evidence>
<dbReference type="SUPFAM" id="SSF81296">
    <property type="entry name" value="E set domains"/>
    <property type="match status" value="1"/>
</dbReference>
<reference evidence="7" key="4">
    <citation type="submission" date="2025-09" db="UniProtKB">
        <authorList>
            <consortium name="Ensembl"/>
        </authorList>
    </citation>
    <scope>IDENTIFICATION</scope>
    <source>
        <strain evidence="7">HSOK</strain>
    </source>
</reference>
<reference evidence="7" key="3">
    <citation type="submission" date="2025-08" db="UniProtKB">
        <authorList>
            <consortium name="Ensembl"/>
        </authorList>
    </citation>
    <scope>IDENTIFICATION</scope>
    <source>
        <strain evidence="7">HSOK</strain>
    </source>
</reference>
<dbReference type="Pfam" id="PF07678">
    <property type="entry name" value="TED_complement"/>
    <property type="match status" value="2"/>
</dbReference>
<dbReference type="GO" id="GO:0004867">
    <property type="term" value="F:serine-type endopeptidase inhibitor activity"/>
    <property type="evidence" value="ECO:0007669"/>
    <property type="project" value="UniProtKB-KW"/>
</dbReference>
<evidence type="ECO:0000313" key="8">
    <source>
        <dbReference type="Proteomes" id="UP000265200"/>
    </source>
</evidence>
<dbReference type="SUPFAM" id="SSF49410">
    <property type="entry name" value="Alpha-macroglobulin receptor domain"/>
    <property type="match status" value="1"/>
</dbReference>
<evidence type="ECO:0000256" key="1">
    <source>
        <dbReference type="ARBA" id="ARBA00010952"/>
    </source>
</evidence>
<dbReference type="SUPFAM" id="SSF48239">
    <property type="entry name" value="Terpenoid cyclases/Protein prenyltransferases"/>
    <property type="match status" value="1"/>
</dbReference>
<feature type="transmembrane region" description="Helical" evidence="4">
    <location>
        <begin position="335"/>
        <end position="360"/>
    </location>
</feature>
<comment type="similarity">
    <text evidence="1">Belongs to the protease inhibitor I39 (alpha-2-macroglobulin) family.</text>
</comment>
<dbReference type="InterPro" id="IPR050473">
    <property type="entry name" value="A2M/Complement_sys"/>
</dbReference>
<keyword evidence="4" id="KW-0472">Membrane</keyword>
<evidence type="ECO:0000313" key="7">
    <source>
        <dbReference type="Ensembl" id="ENSORLP00015021659.1"/>
    </source>
</evidence>
<dbReference type="Proteomes" id="UP000265200">
    <property type="component" value="Chromosome 13"/>
</dbReference>
<keyword evidence="3" id="KW-0722">Serine protease inhibitor</keyword>
<dbReference type="Ensembl" id="ENSORLT00015014982.1">
    <property type="protein sequence ID" value="ENSORLP00015021659.1"/>
    <property type="gene ID" value="ENSORLG00015023252.1"/>
</dbReference>
<evidence type="ECO:0000259" key="6">
    <source>
        <dbReference type="SMART" id="SM01360"/>
    </source>
</evidence>
<dbReference type="Pfam" id="PF17791">
    <property type="entry name" value="MG3"/>
    <property type="match status" value="1"/>
</dbReference>
<dbReference type="InterPro" id="IPR013783">
    <property type="entry name" value="Ig-like_fold"/>
</dbReference>
<dbReference type="SMART" id="SM01360">
    <property type="entry name" value="A2M"/>
    <property type="match status" value="1"/>
</dbReference>
<evidence type="ECO:0000259" key="5">
    <source>
        <dbReference type="SMART" id="SM01359"/>
    </source>
</evidence>
<reference evidence="7 8" key="2">
    <citation type="submission" date="2017-04" db="EMBL/GenBank/DDBJ databases">
        <title>CpG methylation of centromeres and impact of large insertions on vertebrate speciation.</title>
        <authorList>
            <person name="Ichikawa K."/>
            <person name="Yoshimura J."/>
            <person name="Morishita S."/>
        </authorList>
    </citation>
    <scope>NUCLEOTIDE SEQUENCE</scope>
    <source>
        <strain evidence="7 8">HSOK</strain>
    </source>
</reference>
<dbReference type="InterPro" id="IPR041555">
    <property type="entry name" value="MG3"/>
</dbReference>
<dbReference type="Pfam" id="PF01835">
    <property type="entry name" value="MG2"/>
    <property type="match status" value="1"/>
</dbReference>
<dbReference type="Gene3D" id="2.60.120.1540">
    <property type="match status" value="1"/>
</dbReference>